<dbReference type="NCBIfam" id="TIGR02894">
    <property type="entry name" value="DNA_bind_RsfA"/>
    <property type="match status" value="1"/>
</dbReference>
<evidence type="ECO:0000259" key="2">
    <source>
        <dbReference type="PROSITE" id="PS50090"/>
    </source>
</evidence>
<protein>
    <submittedName>
        <fullName evidence="3">Transcriptional regulator</fullName>
    </submittedName>
</protein>
<evidence type="ECO:0000313" key="3">
    <source>
        <dbReference type="EMBL" id="KPH77084.1"/>
    </source>
</evidence>
<organism evidence="3 4">
    <name type="scientific">Oceanobacillus caeni</name>
    <dbReference type="NCBI Taxonomy" id="405946"/>
    <lineage>
        <taxon>Bacteria</taxon>
        <taxon>Bacillati</taxon>
        <taxon>Bacillota</taxon>
        <taxon>Bacilli</taxon>
        <taxon>Bacillales</taxon>
        <taxon>Bacillaceae</taxon>
        <taxon>Oceanobacillus</taxon>
    </lineage>
</organism>
<keyword evidence="4" id="KW-1185">Reference proteome</keyword>
<comment type="caution">
    <text evidence="3">The sequence shown here is derived from an EMBL/GenBank/DDBJ whole genome shotgun (WGS) entry which is preliminary data.</text>
</comment>
<dbReference type="Pfam" id="PF13921">
    <property type="entry name" value="Myb_DNA-bind_6"/>
    <property type="match status" value="1"/>
</dbReference>
<keyword evidence="1" id="KW-0175">Coiled coil</keyword>
<reference evidence="3 4" key="1">
    <citation type="submission" date="2015-07" db="EMBL/GenBank/DDBJ databases">
        <title>High-quality draft genome sequence of Oceanobacillus caeni HM6, a bacillus isolated from a human feces.</title>
        <authorList>
            <person name="Kumar J."/>
            <person name="Verma M.K."/>
            <person name="Pandey R."/>
            <person name="Bhambi M."/>
            <person name="Chauhan N."/>
        </authorList>
    </citation>
    <scope>NUCLEOTIDE SEQUENCE [LARGE SCALE GENOMIC DNA]</scope>
    <source>
        <strain evidence="3 4">HM6</strain>
    </source>
</reference>
<sequence>MAKVRQDAWSHEDDLLLAETVLRHIREGSTQLNAFEEVGDKLNRTSAACGFRWNAEVRQKYDSAIDLAKRQRKEKKRALAKRTGHFQKPIIALSSNLKEATNENTTYQTEETGNEIQVPTINLDMVIQFLRELKKDYHASNQSKVSLEQAQKENNMLKTQVQDLEKQLEQTESEMNSIKEDYQAFIQIMERARKMTVLEDQGTIKAPTFRMDKNGNLEQVAHGSN</sequence>
<name>A0ABR5MLR2_9BACI</name>
<dbReference type="Proteomes" id="UP000037854">
    <property type="component" value="Unassembled WGS sequence"/>
</dbReference>
<proteinExistence type="predicted"/>
<dbReference type="PROSITE" id="PS50090">
    <property type="entry name" value="MYB_LIKE"/>
    <property type="match status" value="1"/>
</dbReference>
<evidence type="ECO:0000313" key="4">
    <source>
        <dbReference type="Proteomes" id="UP000037854"/>
    </source>
</evidence>
<feature type="coiled-coil region" evidence="1">
    <location>
        <begin position="54"/>
        <end position="188"/>
    </location>
</feature>
<gene>
    <name evidence="3" type="ORF">AFL42_04155</name>
</gene>
<feature type="domain" description="Myb-like" evidence="2">
    <location>
        <begin position="1"/>
        <end position="57"/>
    </location>
</feature>
<dbReference type="PANTHER" id="PTHR41302">
    <property type="entry name" value="PRESPORE-SPECIFIC TRANSCRIPTIONAL REGULATOR RSFA-RELATED"/>
    <property type="match status" value="1"/>
</dbReference>
<dbReference type="PANTHER" id="PTHR41302:SF2">
    <property type="entry name" value="PRESPORE SPECIFIC TRANSCRIPTIONAL ACTIVATOR RSFA"/>
    <property type="match status" value="1"/>
</dbReference>
<evidence type="ECO:0000256" key="1">
    <source>
        <dbReference type="SAM" id="Coils"/>
    </source>
</evidence>
<dbReference type="EMBL" id="LGTK01000009">
    <property type="protein sequence ID" value="KPH77084.1"/>
    <property type="molecule type" value="Genomic_DNA"/>
</dbReference>
<dbReference type="RefSeq" id="WP_060667931.1">
    <property type="nucleotide sequence ID" value="NZ_JARTGE010000033.1"/>
</dbReference>
<accession>A0ABR5MLR2</accession>
<dbReference type="InterPro" id="IPR001005">
    <property type="entry name" value="SANT/Myb"/>
</dbReference>
<dbReference type="InterPro" id="IPR014243">
    <property type="entry name" value="RsfA-like"/>
</dbReference>